<dbReference type="OrthoDB" id="543156at2759"/>
<dbReference type="AlphaFoldDB" id="A0A1Y2GYH8"/>
<sequence length="248" mass="27530">MKHFSSFSIFLIATSINVAFSLLSDAAYHGPFPKVPKDMGTIQLGAFIFDNAELLDITGPMEIFGAPFNNLDIKINFIGTSLKPVKTAQSVLLTPKYTLSNAPKMDLFFIPGGPGIIPVMNSTKIMRQVTKRVKESTWTMTVCVGSAVLAKTDLMDGYNMTTNKMDFEWVVKNSEDAKVNWIKRARWVQDGKYVTSSGVSAGMDAALYILSEFTSLANAQNVSNFIEYSWHKDANDDPFADLYPYTRS</sequence>
<organism evidence="3 4">
    <name type="scientific">Lobosporangium transversale</name>
    <dbReference type="NCBI Taxonomy" id="64571"/>
    <lineage>
        <taxon>Eukaryota</taxon>
        <taxon>Fungi</taxon>
        <taxon>Fungi incertae sedis</taxon>
        <taxon>Mucoromycota</taxon>
        <taxon>Mortierellomycotina</taxon>
        <taxon>Mortierellomycetes</taxon>
        <taxon>Mortierellales</taxon>
        <taxon>Mortierellaceae</taxon>
        <taxon>Lobosporangium</taxon>
    </lineage>
</organism>
<comment type="caution">
    <text evidence="3">The sequence shown here is derived from an EMBL/GenBank/DDBJ whole genome shotgun (WGS) entry which is preliminary data.</text>
</comment>
<dbReference type="InterPro" id="IPR002818">
    <property type="entry name" value="DJ-1/PfpI"/>
</dbReference>
<dbReference type="RefSeq" id="XP_021885087.1">
    <property type="nucleotide sequence ID" value="XM_022028482.1"/>
</dbReference>
<feature type="chain" id="PRO_5011005504" evidence="1">
    <location>
        <begin position="22"/>
        <end position="248"/>
    </location>
</feature>
<dbReference type="PANTHER" id="PTHR43130:SF15">
    <property type="entry name" value="THIJ_PFPI FAMILY PROTEIN (AFU_ORTHOLOGUE AFUA_5G14240)"/>
    <property type="match status" value="1"/>
</dbReference>
<dbReference type="EMBL" id="MCFF01000004">
    <property type="protein sequence ID" value="ORZ27360.1"/>
    <property type="molecule type" value="Genomic_DNA"/>
</dbReference>
<protein>
    <submittedName>
        <fullName evidence="3">Class I glutamine amidotransferase-like protein</fullName>
    </submittedName>
</protein>
<feature type="domain" description="DJ-1/PfpI" evidence="2">
    <location>
        <begin position="47"/>
        <end position="211"/>
    </location>
</feature>
<evidence type="ECO:0000256" key="1">
    <source>
        <dbReference type="SAM" id="SignalP"/>
    </source>
</evidence>
<gene>
    <name evidence="3" type="ORF">BCR41DRAFT_392686</name>
</gene>
<dbReference type="STRING" id="64571.A0A1Y2GYH8"/>
<keyword evidence="3" id="KW-0808">Transferase</keyword>
<name>A0A1Y2GYH8_9FUNG</name>
<accession>A0A1Y2GYH8</accession>
<dbReference type="InterPro" id="IPR029062">
    <property type="entry name" value="Class_I_gatase-like"/>
</dbReference>
<dbReference type="PANTHER" id="PTHR43130">
    <property type="entry name" value="ARAC-FAMILY TRANSCRIPTIONAL REGULATOR"/>
    <property type="match status" value="1"/>
</dbReference>
<evidence type="ECO:0000259" key="2">
    <source>
        <dbReference type="Pfam" id="PF01965"/>
    </source>
</evidence>
<evidence type="ECO:0000313" key="3">
    <source>
        <dbReference type="EMBL" id="ORZ27360.1"/>
    </source>
</evidence>
<dbReference type="GO" id="GO:0016740">
    <property type="term" value="F:transferase activity"/>
    <property type="evidence" value="ECO:0007669"/>
    <property type="project" value="UniProtKB-KW"/>
</dbReference>
<dbReference type="SUPFAM" id="SSF52317">
    <property type="entry name" value="Class I glutamine amidotransferase-like"/>
    <property type="match status" value="1"/>
</dbReference>
<proteinExistence type="predicted"/>
<dbReference type="Gene3D" id="3.40.50.880">
    <property type="match status" value="1"/>
</dbReference>
<dbReference type="InterPro" id="IPR052158">
    <property type="entry name" value="INH-QAR"/>
</dbReference>
<dbReference type="InParanoid" id="A0A1Y2GYH8"/>
<dbReference type="Proteomes" id="UP000193648">
    <property type="component" value="Unassembled WGS sequence"/>
</dbReference>
<keyword evidence="3" id="KW-0315">Glutamine amidotransferase</keyword>
<keyword evidence="4" id="KW-1185">Reference proteome</keyword>
<feature type="signal peptide" evidence="1">
    <location>
        <begin position="1"/>
        <end position="21"/>
    </location>
</feature>
<dbReference type="GeneID" id="33570325"/>
<keyword evidence="1" id="KW-0732">Signal</keyword>
<reference evidence="3 4" key="1">
    <citation type="submission" date="2016-07" db="EMBL/GenBank/DDBJ databases">
        <title>Pervasive Adenine N6-methylation of Active Genes in Fungi.</title>
        <authorList>
            <consortium name="DOE Joint Genome Institute"/>
            <person name="Mondo S.J."/>
            <person name="Dannebaum R.O."/>
            <person name="Kuo R.C."/>
            <person name="Labutti K."/>
            <person name="Haridas S."/>
            <person name="Kuo A."/>
            <person name="Salamov A."/>
            <person name="Ahrendt S.R."/>
            <person name="Lipzen A."/>
            <person name="Sullivan W."/>
            <person name="Andreopoulos W.B."/>
            <person name="Clum A."/>
            <person name="Lindquist E."/>
            <person name="Daum C."/>
            <person name="Ramamoorthy G.K."/>
            <person name="Gryganskyi A."/>
            <person name="Culley D."/>
            <person name="Magnuson J.K."/>
            <person name="James T.Y."/>
            <person name="O'Malley M.A."/>
            <person name="Stajich J.E."/>
            <person name="Spatafora J.W."/>
            <person name="Visel A."/>
            <person name="Grigoriev I.V."/>
        </authorList>
    </citation>
    <scope>NUCLEOTIDE SEQUENCE [LARGE SCALE GENOMIC DNA]</scope>
    <source>
        <strain evidence="3 4">NRRL 3116</strain>
    </source>
</reference>
<dbReference type="Pfam" id="PF01965">
    <property type="entry name" value="DJ-1_PfpI"/>
    <property type="match status" value="1"/>
</dbReference>
<dbReference type="CDD" id="cd03139">
    <property type="entry name" value="GATase1_PfpI_2"/>
    <property type="match status" value="1"/>
</dbReference>
<evidence type="ECO:0000313" key="4">
    <source>
        <dbReference type="Proteomes" id="UP000193648"/>
    </source>
</evidence>